<gene>
    <name evidence="1" type="ORF">SAMN05444065_103274</name>
</gene>
<comment type="caution">
    <text evidence="1">The sequence shown here is derived from an EMBL/GenBank/DDBJ whole genome shotgun (WGS) entry which is preliminary data.</text>
</comment>
<dbReference type="AlphaFoldDB" id="A0AB38BQ93"/>
<reference evidence="1 2" key="1">
    <citation type="submission" date="2016-10" db="EMBL/GenBank/DDBJ databases">
        <authorList>
            <person name="Varghese N."/>
            <person name="Submissions S."/>
        </authorList>
    </citation>
    <scope>NUCLEOTIDE SEQUENCE [LARGE SCALE GENOMIC DNA]</scope>
    <source>
        <strain evidence="1 2">BS0292</strain>
    </source>
</reference>
<dbReference type="EMBL" id="FOVV01000003">
    <property type="protein sequence ID" value="SFN78916.1"/>
    <property type="molecule type" value="Genomic_DNA"/>
</dbReference>
<evidence type="ECO:0000313" key="2">
    <source>
        <dbReference type="Proteomes" id="UP000183083"/>
    </source>
</evidence>
<sequence length="36" mass="4086">MDALSPIFSLAHDEKRYQHSVLNAVWMAHSLGIYAL</sequence>
<protein>
    <submittedName>
        <fullName evidence="1">Uncharacterized protein</fullName>
    </submittedName>
</protein>
<accession>A0AB38BQ93</accession>
<proteinExistence type="predicted"/>
<name>A0AB38BQ93_PSESX</name>
<dbReference type="Proteomes" id="UP000183083">
    <property type="component" value="Unassembled WGS sequence"/>
</dbReference>
<evidence type="ECO:0000313" key="1">
    <source>
        <dbReference type="EMBL" id="SFN78916.1"/>
    </source>
</evidence>
<organism evidence="1 2">
    <name type="scientific">Pseudomonas syringae</name>
    <dbReference type="NCBI Taxonomy" id="317"/>
    <lineage>
        <taxon>Bacteria</taxon>
        <taxon>Pseudomonadati</taxon>
        <taxon>Pseudomonadota</taxon>
        <taxon>Gammaproteobacteria</taxon>
        <taxon>Pseudomonadales</taxon>
        <taxon>Pseudomonadaceae</taxon>
        <taxon>Pseudomonas</taxon>
    </lineage>
</organism>